<organism evidence="2 3">
    <name type="scientific">Paramormyrops kingsleyae</name>
    <dbReference type="NCBI Taxonomy" id="1676925"/>
    <lineage>
        <taxon>Eukaryota</taxon>
        <taxon>Metazoa</taxon>
        <taxon>Chordata</taxon>
        <taxon>Craniata</taxon>
        <taxon>Vertebrata</taxon>
        <taxon>Euteleostomi</taxon>
        <taxon>Actinopterygii</taxon>
        <taxon>Neopterygii</taxon>
        <taxon>Teleostei</taxon>
        <taxon>Osteoglossocephala</taxon>
        <taxon>Osteoglossomorpha</taxon>
        <taxon>Osteoglossiformes</taxon>
        <taxon>Mormyridae</taxon>
        <taxon>Paramormyrops</taxon>
    </lineage>
</organism>
<keyword evidence="3" id="KW-1185">Reference proteome</keyword>
<sequence length="165" mass="18573">MTLSIGFEGREHPGGGGGCLGCVTFSGEQKKKKTSDPCNFCGRKYHVNERGQMQMVRQGKQEGRKYVTVQYNDTTQSGSSESTHRRRSMRFTSSKTQEQGRRFEVNIGRDQNNPAPPPYPHIQIHALAQKSLHYSWGCHMTIVFLTAGPADKNGWYFCSFSSMTL</sequence>
<protein>
    <submittedName>
        <fullName evidence="2">Uncharacterized protein</fullName>
    </submittedName>
</protein>
<accession>A0A3B3QLW1</accession>
<evidence type="ECO:0000313" key="2">
    <source>
        <dbReference type="Ensembl" id="ENSPKIP00000006560.1"/>
    </source>
</evidence>
<reference evidence="2" key="1">
    <citation type="submission" date="2025-08" db="UniProtKB">
        <authorList>
            <consortium name="Ensembl"/>
        </authorList>
    </citation>
    <scope>IDENTIFICATION</scope>
</reference>
<name>A0A3B3QLW1_9TELE</name>
<dbReference type="Proteomes" id="UP000261540">
    <property type="component" value="Unplaced"/>
</dbReference>
<evidence type="ECO:0000256" key="1">
    <source>
        <dbReference type="SAM" id="MobiDB-lite"/>
    </source>
</evidence>
<dbReference type="Ensembl" id="ENSPKIT00000030588.1">
    <property type="protein sequence ID" value="ENSPKIP00000006560.1"/>
    <property type="gene ID" value="ENSPKIG00000022789.1"/>
</dbReference>
<proteinExistence type="predicted"/>
<feature type="compositionally biased region" description="Polar residues" evidence="1">
    <location>
        <begin position="71"/>
        <end position="81"/>
    </location>
</feature>
<evidence type="ECO:0000313" key="3">
    <source>
        <dbReference type="Proteomes" id="UP000261540"/>
    </source>
</evidence>
<feature type="region of interest" description="Disordered" evidence="1">
    <location>
        <begin position="71"/>
        <end position="100"/>
    </location>
</feature>
<dbReference type="AlphaFoldDB" id="A0A3B3QLW1"/>
<reference evidence="2" key="2">
    <citation type="submission" date="2025-09" db="UniProtKB">
        <authorList>
            <consortium name="Ensembl"/>
        </authorList>
    </citation>
    <scope>IDENTIFICATION</scope>
</reference>